<evidence type="ECO:0000256" key="8">
    <source>
        <dbReference type="PROSITE-ProRule" id="PRU00339"/>
    </source>
</evidence>
<dbReference type="Gene3D" id="3.40.50.150">
    <property type="entry name" value="Vaccinia Virus protein VP39"/>
    <property type="match status" value="1"/>
</dbReference>
<feature type="domain" description="Methyltransferase type 11" evidence="9">
    <location>
        <begin position="737"/>
        <end position="823"/>
    </location>
</feature>
<dbReference type="AlphaFoldDB" id="A0A0C1YNV9"/>
<evidence type="ECO:0000259" key="10">
    <source>
        <dbReference type="Pfam" id="PF13844"/>
    </source>
</evidence>
<keyword evidence="5" id="KW-0808">Transferase</keyword>
<dbReference type="Pfam" id="PF13432">
    <property type="entry name" value="TPR_16"/>
    <property type="match status" value="1"/>
</dbReference>
<dbReference type="InterPro" id="IPR029489">
    <property type="entry name" value="OGT/SEC/SPY_C"/>
</dbReference>
<dbReference type="InterPro" id="IPR019734">
    <property type="entry name" value="TPR_rpt"/>
</dbReference>
<dbReference type="InterPro" id="IPR051939">
    <property type="entry name" value="Glycosyltr_41/O-GlcNAc_trsf"/>
</dbReference>
<accession>A0A0C1YNV9</accession>
<comment type="caution">
    <text evidence="11">The sequence shown here is derived from an EMBL/GenBank/DDBJ whole genome shotgun (WGS) entry which is preliminary data.</text>
</comment>
<dbReference type="STRING" id="709839.TSA66_18040"/>
<dbReference type="EMBL" id="JWJG01000028">
    <property type="protein sequence ID" value="KIF82277.1"/>
    <property type="molecule type" value="Genomic_DNA"/>
</dbReference>
<dbReference type="GO" id="GO:0097363">
    <property type="term" value="F:protein O-acetylglucosaminyltransferase activity"/>
    <property type="evidence" value="ECO:0007669"/>
    <property type="project" value="UniProtKB-EC"/>
</dbReference>
<feature type="repeat" description="TPR" evidence="8">
    <location>
        <begin position="102"/>
        <end position="135"/>
    </location>
</feature>
<evidence type="ECO:0000256" key="5">
    <source>
        <dbReference type="ARBA" id="ARBA00022679"/>
    </source>
</evidence>
<dbReference type="Pfam" id="PF08241">
    <property type="entry name" value="Methyltransf_11"/>
    <property type="match status" value="1"/>
</dbReference>
<keyword evidence="4" id="KW-0328">Glycosyltransferase</keyword>
<evidence type="ECO:0000256" key="2">
    <source>
        <dbReference type="ARBA" id="ARBA00005386"/>
    </source>
</evidence>
<dbReference type="EC" id="2.4.1.255" evidence="3"/>
<feature type="repeat" description="TPR" evidence="8">
    <location>
        <begin position="272"/>
        <end position="305"/>
    </location>
</feature>
<evidence type="ECO:0000256" key="7">
    <source>
        <dbReference type="ARBA" id="ARBA00022803"/>
    </source>
</evidence>
<keyword evidence="6" id="KW-0677">Repeat</keyword>
<dbReference type="SUPFAM" id="SSF48452">
    <property type="entry name" value="TPR-like"/>
    <property type="match status" value="1"/>
</dbReference>
<proteinExistence type="inferred from homology"/>
<dbReference type="GO" id="GO:0008757">
    <property type="term" value="F:S-adenosylmethionine-dependent methyltransferase activity"/>
    <property type="evidence" value="ECO:0007669"/>
    <property type="project" value="InterPro"/>
</dbReference>
<dbReference type="Pfam" id="PF13844">
    <property type="entry name" value="Glyco_transf_41"/>
    <property type="match status" value="2"/>
</dbReference>
<dbReference type="PROSITE" id="PS50293">
    <property type="entry name" value="TPR_REGION"/>
    <property type="match status" value="1"/>
</dbReference>
<dbReference type="PANTHER" id="PTHR44835:SF1">
    <property type="entry name" value="PROTEIN O-GLCNAC TRANSFERASE"/>
    <property type="match status" value="1"/>
</dbReference>
<comment type="pathway">
    <text evidence="1">Protein modification; protein glycosylation.</text>
</comment>
<feature type="domain" description="O-GlcNAc transferase C-terminal" evidence="10">
    <location>
        <begin position="525"/>
        <end position="704"/>
    </location>
</feature>
<evidence type="ECO:0000313" key="12">
    <source>
        <dbReference type="Proteomes" id="UP000031572"/>
    </source>
</evidence>
<evidence type="ECO:0000259" key="9">
    <source>
        <dbReference type="Pfam" id="PF08241"/>
    </source>
</evidence>
<reference evidence="11 12" key="1">
    <citation type="submission" date="2014-12" db="EMBL/GenBank/DDBJ databases">
        <title>Denitrispirillum autotrophicum gen. nov., sp. nov., Denitrifying, Facultatively Autotrophic Bacteria Isolated from Rice Paddy Soil.</title>
        <authorList>
            <person name="Ishii S."/>
            <person name="Ashida N."/>
            <person name="Ohno H."/>
            <person name="Otsuka S."/>
            <person name="Yokota A."/>
            <person name="Senoo K."/>
        </authorList>
    </citation>
    <scope>NUCLEOTIDE SEQUENCE [LARGE SCALE GENOMIC DNA]</scope>
    <source>
        <strain evidence="11 12">TSA66</strain>
    </source>
</reference>
<dbReference type="SMART" id="SM00028">
    <property type="entry name" value="TPR"/>
    <property type="match status" value="8"/>
</dbReference>
<name>A0A0C1YNV9_9BURK</name>
<keyword evidence="12" id="KW-1185">Reference proteome</keyword>
<dbReference type="Gene3D" id="3.40.50.2000">
    <property type="entry name" value="Glycogen Phosphorylase B"/>
    <property type="match status" value="1"/>
</dbReference>
<dbReference type="CDD" id="cd02440">
    <property type="entry name" value="AdoMet_MTases"/>
    <property type="match status" value="1"/>
</dbReference>
<organism evidence="11 12">
    <name type="scientific">Noviherbaspirillum autotrophicum</name>
    <dbReference type="NCBI Taxonomy" id="709839"/>
    <lineage>
        <taxon>Bacteria</taxon>
        <taxon>Pseudomonadati</taxon>
        <taxon>Pseudomonadota</taxon>
        <taxon>Betaproteobacteria</taxon>
        <taxon>Burkholderiales</taxon>
        <taxon>Oxalobacteraceae</taxon>
        <taxon>Noviherbaspirillum</taxon>
    </lineage>
</organism>
<dbReference type="Pfam" id="PF13181">
    <property type="entry name" value="TPR_8"/>
    <property type="match status" value="1"/>
</dbReference>
<gene>
    <name evidence="11" type="ORF">TSA66_18040</name>
</gene>
<dbReference type="Proteomes" id="UP000031572">
    <property type="component" value="Unassembled WGS sequence"/>
</dbReference>
<dbReference type="PANTHER" id="PTHR44835">
    <property type="entry name" value="UDP-N-ACETYLGLUCOSAMINE--PEPTIDE N-ACETYLGLUCOSAMINYLTRANSFERASE SPINDLY-RELATED"/>
    <property type="match status" value="1"/>
</dbReference>
<feature type="repeat" description="TPR" evidence="8">
    <location>
        <begin position="68"/>
        <end position="101"/>
    </location>
</feature>
<evidence type="ECO:0000256" key="3">
    <source>
        <dbReference type="ARBA" id="ARBA00011970"/>
    </source>
</evidence>
<dbReference type="Gene3D" id="3.40.50.11380">
    <property type="match status" value="1"/>
</dbReference>
<dbReference type="SUPFAM" id="SSF53756">
    <property type="entry name" value="UDP-Glycosyltransferase/glycogen phosphorylase"/>
    <property type="match status" value="1"/>
</dbReference>
<protein>
    <recommendedName>
        <fullName evidence="3">protein O-GlcNAc transferase</fullName>
        <ecNumber evidence="3">2.4.1.255</ecNumber>
    </recommendedName>
</protein>
<feature type="repeat" description="TPR" evidence="8">
    <location>
        <begin position="170"/>
        <end position="203"/>
    </location>
</feature>
<dbReference type="Gene3D" id="1.25.40.10">
    <property type="entry name" value="Tetratricopeptide repeat domain"/>
    <property type="match status" value="1"/>
</dbReference>
<dbReference type="PROSITE" id="PS50005">
    <property type="entry name" value="TPR"/>
    <property type="match status" value="4"/>
</dbReference>
<dbReference type="InterPro" id="IPR011990">
    <property type="entry name" value="TPR-like_helical_dom_sf"/>
</dbReference>
<evidence type="ECO:0000313" key="11">
    <source>
        <dbReference type="EMBL" id="KIF82277.1"/>
    </source>
</evidence>
<comment type="similarity">
    <text evidence="2">Belongs to the glycosyltransferase 41 family. O-GlcNAc transferase subfamily.</text>
</comment>
<dbReference type="InterPro" id="IPR013216">
    <property type="entry name" value="Methyltransf_11"/>
</dbReference>
<sequence>MWFYLGHWLDRKGLVSLAESSYRNGGGSDGKSAAEASFRLSQLMLAKGCNREAADICEQALRLHPSHAKLWCALGAAHRRLAQMDAARAAYEHAVELDPGYAQAWCNIGEWLLVKGELSAALEKFQQALRLEPRLLEALNNRVAVLYELGRFADAEAAARLAIEIHPDKAALHVNLGNVLLHSAKARPAIKAFRKALECDPICAEAHLNLAMLLGETYRLAEALSFIEHDIAVKGESAQRLASLALAQYSKGDLPAAEATCKKTLVMQANNVSALITLASCNSARGDHHESIRLYQQAMAENPEMPAIYSNIAFNSTYVPDISPAEVFDYHREWAARFEKTVDKPAYSFEQGRQAGRPLRIGYVSGDFGTHPVGFLLRDVMRHHNRMEFSIHCYSMMRSSDDITVAIREHADSWVDALLMSDDELAERIHEDRIDILVDLSGHTAYNRLPVFVRKPAPVQATWIGYFHSTGLESIDYFITDPYTTPADSGQLFSETPVWLPHSRFCYSPPDYAPPVASSPVLERGNITFGCFNRAEKLVEPVIAAWALIIRTVPGSRLLLKASAFENPQVCDELRSRFIAHGLESERLELRGRSSHRDMLEQYGEVDIALDPFPFNGGMTTLEALWMGVPVVTLAGSGVVSRQTTSALANIGVTELIFDDLDGYIKGAAALASDVERLSRLRQEMRARMANSPLCQADQFTHDLEALYRRMWQAWCRGEKLGTEIVPGSPVARKTVLHVGCGGSDIRSLPQMFQRRWQEIRLDIDPQAKPDVVASMLDMAPIESASVDALYSSHNIEHLHPHEVEVALKEFKRVLKPNGVLVLTCPDLQSVCALVAADKLEDVAYESPSGPIAPIDILYGYRKAMAKGNLYMAHKTGFTARSLKRALVESGFETTIVEQDGHYNLWALAYPQAVEAKRVEEDRKLCFSKWLAEPVAQAFGKLQAVA</sequence>
<dbReference type="SUPFAM" id="SSF53335">
    <property type="entry name" value="S-adenosyl-L-methionine-dependent methyltransferases"/>
    <property type="match status" value="1"/>
</dbReference>
<feature type="domain" description="O-GlcNAc transferase C-terminal" evidence="10">
    <location>
        <begin position="341"/>
        <end position="505"/>
    </location>
</feature>
<evidence type="ECO:0000256" key="1">
    <source>
        <dbReference type="ARBA" id="ARBA00004922"/>
    </source>
</evidence>
<keyword evidence="7 8" id="KW-0802">TPR repeat</keyword>
<dbReference type="InterPro" id="IPR029063">
    <property type="entry name" value="SAM-dependent_MTases_sf"/>
</dbReference>
<evidence type="ECO:0000256" key="4">
    <source>
        <dbReference type="ARBA" id="ARBA00022676"/>
    </source>
</evidence>
<evidence type="ECO:0000256" key="6">
    <source>
        <dbReference type="ARBA" id="ARBA00022737"/>
    </source>
</evidence>